<dbReference type="FunFam" id="3.20.20.80:FF:000033">
    <property type="entry name" value="Glucan 1,3-beta-glucosidase A"/>
    <property type="match status" value="1"/>
</dbReference>
<evidence type="ECO:0000313" key="15">
    <source>
        <dbReference type="EMBL" id="QBM87791.1"/>
    </source>
</evidence>
<evidence type="ECO:0000256" key="12">
    <source>
        <dbReference type="RuleBase" id="RU361153"/>
    </source>
</evidence>
<evidence type="ECO:0000259" key="14">
    <source>
        <dbReference type="Pfam" id="PF00150"/>
    </source>
</evidence>
<keyword evidence="4 13" id="KW-0732">Signal</keyword>
<dbReference type="SUPFAM" id="SSF51445">
    <property type="entry name" value="(Trans)glycosidases"/>
    <property type="match status" value="1"/>
</dbReference>
<evidence type="ECO:0000256" key="5">
    <source>
        <dbReference type="ARBA" id="ARBA00022801"/>
    </source>
</evidence>
<dbReference type="Pfam" id="PF00150">
    <property type="entry name" value="Cellulase"/>
    <property type="match status" value="1"/>
</dbReference>
<dbReference type="GO" id="GO:0009986">
    <property type="term" value="C:cell surface"/>
    <property type="evidence" value="ECO:0007669"/>
    <property type="project" value="TreeGrafter"/>
</dbReference>
<evidence type="ECO:0000313" key="16">
    <source>
        <dbReference type="Proteomes" id="UP000292447"/>
    </source>
</evidence>
<proteinExistence type="inferred from homology"/>
<comment type="similarity">
    <text evidence="2 12">Belongs to the glycosyl hydrolase 5 (cellulase A) family.</text>
</comment>
<feature type="signal peptide" evidence="13">
    <location>
        <begin position="1"/>
        <end position="16"/>
    </location>
</feature>
<dbReference type="GO" id="GO:0071555">
    <property type="term" value="P:cell wall organization"/>
    <property type="evidence" value="ECO:0007669"/>
    <property type="project" value="UniProtKB-KW"/>
</dbReference>
<feature type="chain" id="PRO_5020542128" description="Glucan 1,3-beta-glucosidase" evidence="13">
    <location>
        <begin position="17"/>
        <end position="410"/>
    </location>
</feature>
<evidence type="ECO:0000256" key="2">
    <source>
        <dbReference type="ARBA" id="ARBA00005641"/>
    </source>
</evidence>
<dbReference type="AlphaFoldDB" id="A0A4P6XPN1"/>
<evidence type="ECO:0000256" key="1">
    <source>
        <dbReference type="ARBA" id="ARBA00004613"/>
    </source>
</evidence>
<dbReference type="STRING" id="2163413.A0A4P6XPN1"/>
<dbReference type="Gene3D" id="3.20.20.80">
    <property type="entry name" value="Glycosidases"/>
    <property type="match status" value="1"/>
</dbReference>
<keyword evidence="5 12" id="KW-0378">Hydrolase</keyword>
<keyword evidence="6 12" id="KW-0326">Glycosidase</keyword>
<evidence type="ECO:0000256" key="10">
    <source>
        <dbReference type="ARBA" id="ARBA00041761"/>
    </source>
</evidence>
<keyword evidence="16" id="KW-1185">Reference proteome</keyword>
<dbReference type="GO" id="GO:0005576">
    <property type="term" value="C:extracellular region"/>
    <property type="evidence" value="ECO:0007669"/>
    <property type="project" value="UniProtKB-SubCell"/>
</dbReference>
<dbReference type="Proteomes" id="UP000292447">
    <property type="component" value="Chromosome II"/>
</dbReference>
<evidence type="ECO:0000256" key="7">
    <source>
        <dbReference type="ARBA" id="ARBA00023316"/>
    </source>
</evidence>
<dbReference type="EC" id="3.2.1.58" evidence="9"/>
<organism evidence="15 16">
    <name type="scientific">Metschnikowia aff. pulcherrima</name>
    <dbReference type="NCBI Taxonomy" id="2163413"/>
    <lineage>
        <taxon>Eukaryota</taxon>
        <taxon>Fungi</taxon>
        <taxon>Dikarya</taxon>
        <taxon>Ascomycota</taxon>
        <taxon>Saccharomycotina</taxon>
        <taxon>Pichiomycetes</taxon>
        <taxon>Metschnikowiaceae</taxon>
        <taxon>Metschnikowia</taxon>
    </lineage>
</organism>
<accession>A0A4P6XPN1</accession>
<dbReference type="EMBL" id="CP034457">
    <property type="protein sequence ID" value="QBM87791.1"/>
    <property type="molecule type" value="Genomic_DNA"/>
</dbReference>
<dbReference type="GO" id="GO:0009251">
    <property type="term" value="P:glucan catabolic process"/>
    <property type="evidence" value="ECO:0007669"/>
    <property type="project" value="TreeGrafter"/>
</dbReference>
<evidence type="ECO:0000256" key="4">
    <source>
        <dbReference type="ARBA" id="ARBA00022729"/>
    </source>
</evidence>
<dbReference type="InterPro" id="IPR017853">
    <property type="entry name" value="GH"/>
</dbReference>
<dbReference type="InterPro" id="IPR050386">
    <property type="entry name" value="Glycosyl_hydrolase_5"/>
</dbReference>
<evidence type="ECO:0000256" key="8">
    <source>
        <dbReference type="ARBA" id="ARBA00036824"/>
    </source>
</evidence>
<dbReference type="InterPro" id="IPR001547">
    <property type="entry name" value="Glyco_hydro_5"/>
</dbReference>
<sequence>MRLALSLLSLAAAAMALSVPQKRFDFENTKTLGVNLGGWFVLEPYITPTLFQPYGDDVVDEYHLTQRLGKDQAQSVLEQHWQTWYTENDFKDIAAAGLNTVRIPIGYWAFLMLDDDPYVDGQIKYLDLALQWARNHKLQVWIDLHGAPGSQNGFDNSGLRDSIQYQTDTNIGVTLTALQAIFDKYGAASYLDVVAGIEFLNEPLGPVLDMNQLKNFYEWAYKNARSVTQNTLIIHDAFQPFEYWNGFMPTGAEYYNIVLDHHHYQVFSQGELERSLDDHISVACTWGWDAKKEDKWNVCGEFSAALTDCALWLNGVGRGARWSGDYDSSSLTNSCAQYTSSDVWTADYKQSVRRYMEAQLDAFEQTGGWIFWNWKTEDAIDWDMARLIQAGVFPQPLSDRQYPNQCGYSS</sequence>
<feature type="domain" description="Glycoside hydrolase family 5" evidence="14">
    <location>
        <begin position="77"/>
        <end position="291"/>
    </location>
</feature>
<dbReference type="GO" id="GO:0004338">
    <property type="term" value="F:glucan exo-1,3-beta-glucosidase activity"/>
    <property type="evidence" value="ECO:0007669"/>
    <property type="project" value="UniProtKB-EC"/>
</dbReference>
<protein>
    <recommendedName>
        <fullName evidence="11">Glucan 1,3-beta-glucosidase</fullName>
        <ecNumber evidence="9">3.2.1.58</ecNumber>
    </recommendedName>
    <alternativeName>
        <fullName evidence="10">Exo-1,3-beta-glucanase</fullName>
    </alternativeName>
</protein>
<keyword evidence="7" id="KW-0961">Cell wall biogenesis/degradation</keyword>
<comment type="catalytic activity">
    <reaction evidence="8">
        <text>Successive hydrolysis of beta-D-glucose units from the non-reducing ends of (1-&gt;3)-beta-D-glucans, releasing alpha-glucose.</text>
        <dbReference type="EC" id="3.2.1.58"/>
    </reaction>
</comment>
<evidence type="ECO:0000256" key="6">
    <source>
        <dbReference type="ARBA" id="ARBA00023295"/>
    </source>
</evidence>
<reference evidence="16" key="1">
    <citation type="submission" date="2019-03" db="EMBL/GenBank/DDBJ databases">
        <title>Snf2 controls pulcherriminic acid biosynthesis and connects pigmentation and antifungal activity of the yeast Metschnikowia pulcherrima.</title>
        <authorList>
            <person name="Gore-Lloyd D."/>
            <person name="Sumann I."/>
            <person name="Brachmann A.O."/>
            <person name="Schneeberger K."/>
            <person name="Ortiz-Merino R.A."/>
            <person name="Moreno-Beltran M."/>
            <person name="Schlaefli M."/>
            <person name="Kirner P."/>
            <person name="Santos Kron A."/>
            <person name="Wolfe K.H."/>
            <person name="Piel J."/>
            <person name="Ahrens C.H."/>
            <person name="Henk D."/>
            <person name="Freimoser F.M."/>
        </authorList>
    </citation>
    <scope>NUCLEOTIDE SEQUENCE [LARGE SCALE GENOMIC DNA]</scope>
    <source>
        <strain evidence="16">APC 1.2</strain>
    </source>
</reference>
<dbReference type="PANTHER" id="PTHR31297:SF1">
    <property type="entry name" value="GLUCAN 1,3-BETA-GLUCOSIDASE I_II-RELATED"/>
    <property type="match status" value="1"/>
</dbReference>
<evidence type="ECO:0000256" key="13">
    <source>
        <dbReference type="SAM" id="SignalP"/>
    </source>
</evidence>
<comment type="subcellular location">
    <subcellularLocation>
        <location evidence="1">Secreted</location>
    </subcellularLocation>
</comment>
<evidence type="ECO:0000256" key="9">
    <source>
        <dbReference type="ARBA" id="ARBA00038929"/>
    </source>
</evidence>
<evidence type="ECO:0000256" key="3">
    <source>
        <dbReference type="ARBA" id="ARBA00022525"/>
    </source>
</evidence>
<dbReference type="PANTHER" id="PTHR31297">
    <property type="entry name" value="GLUCAN ENDO-1,6-BETA-GLUCOSIDASE B"/>
    <property type="match status" value="1"/>
</dbReference>
<name>A0A4P6XPN1_9ASCO</name>
<gene>
    <name evidence="15" type="primary">MPUL0B10030</name>
    <name evidence="15" type="ORF">METSCH_B10030</name>
</gene>
<keyword evidence="3" id="KW-0964">Secreted</keyword>
<evidence type="ECO:0000256" key="11">
    <source>
        <dbReference type="ARBA" id="ARBA00073255"/>
    </source>
</evidence>